<dbReference type="NCBIfam" id="TIGR00256">
    <property type="entry name" value="D-aminoacyl-tRNA deacylase"/>
    <property type="match status" value="1"/>
</dbReference>
<dbReference type="GO" id="GO:0106026">
    <property type="term" value="F:Gly-tRNA(Ala) deacylase activity"/>
    <property type="evidence" value="ECO:0007669"/>
    <property type="project" value="UniProtKB-UniRule"/>
</dbReference>
<keyword evidence="3" id="KW-0694">RNA-binding</keyword>
<comment type="domain">
    <text evidence="3">A Gly-cisPro motif from one monomer fits into the active site of the other monomer to allow specific chiral rejection of L-amino acids.</text>
</comment>
<dbReference type="STRING" id="465721.ACG33_15395"/>
<dbReference type="GO" id="GO:0019478">
    <property type="term" value="P:D-amino acid catabolic process"/>
    <property type="evidence" value="ECO:0007669"/>
    <property type="project" value="UniProtKB-UniRule"/>
</dbReference>
<dbReference type="Pfam" id="PF02580">
    <property type="entry name" value="Tyr_Deacylase"/>
    <property type="match status" value="1"/>
</dbReference>
<dbReference type="PANTHER" id="PTHR10472:SF5">
    <property type="entry name" value="D-AMINOACYL-TRNA DEACYLASE 1"/>
    <property type="match status" value="1"/>
</dbReference>
<evidence type="ECO:0000256" key="3">
    <source>
        <dbReference type="HAMAP-Rule" id="MF_00518"/>
    </source>
</evidence>
<protein>
    <recommendedName>
        <fullName evidence="3">D-aminoacyl-tRNA deacylase</fullName>
        <shortName evidence="3">DTD</shortName>
        <ecNumber evidence="3">3.1.1.96</ecNumber>
    </recommendedName>
    <alternativeName>
        <fullName evidence="3">Gly-tRNA(Ala) deacylase</fullName>
        <ecNumber evidence="3">3.1.1.-</ecNumber>
    </alternativeName>
</protein>
<organism evidence="4 5">
    <name type="scientific">Steroidobacter denitrificans</name>
    <dbReference type="NCBI Taxonomy" id="465721"/>
    <lineage>
        <taxon>Bacteria</taxon>
        <taxon>Pseudomonadati</taxon>
        <taxon>Pseudomonadota</taxon>
        <taxon>Gammaproteobacteria</taxon>
        <taxon>Steroidobacterales</taxon>
        <taxon>Steroidobacteraceae</taxon>
        <taxon>Steroidobacter</taxon>
    </lineage>
</organism>
<dbReference type="PANTHER" id="PTHR10472">
    <property type="entry name" value="D-TYROSYL-TRNA TYR DEACYLASE"/>
    <property type="match status" value="1"/>
</dbReference>
<sequence length="150" mass="16511">MIGLLQRVSEASVEIDGRIAGAIGTGLLVLIGIERGDRQAQADRLLERLLTYRVFPDAEGRMNRSLTDIHGELLLVPQFTLAADTRKGTRPGFTPAAEPRDGEKLFAYLVEHARSRHPQVQTGEFGAHMRVALINDGPVTFWLQVAPDVN</sequence>
<dbReference type="Gene3D" id="3.50.80.10">
    <property type="entry name" value="D-tyrosyl-tRNA(Tyr) deacylase"/>
    <property type="match status" value="1"/>
</dbReference>
<dbReference type="InterPro" id="IPR023509">
    <property type="entry name" value="DTD-like_sf"/>
</dbReference>
<evidence type="ECO:0000313" key="4">
    <source>
        <dbReference type="EMBL" id="AMN48457.1"/>
    </source>
</evidence>
<dbReference type="FunFam" id="3.50.80.10:FF:000001">
    <property type="entry name" value="D-aminoacyl-tRNA deacylase"/>
    <property type="match status" value="1"/>
</dbReference>
<comment type="function">
    <text evidence="3">An aminoacyl-tRNA editing enzyme that deacylates mischarged D-aminoacyl-tRNAs. Also deacylates mischarged glycyl-tRNA(Ala), protecting cells against glycine mischarging by AlaRS. Acts via tRNA-based rather than protein-based catalysis; rejects L-amino acids rather than detecting D-amino acids in the active site. By recycling D-aminoacyl-tRNA to D-amino acids and free tRNA molecules, this enzyme counteracts the toxicity associated with the formation of D-aminoacyl-tRNA entities in vivo and helps enforce protein L-homochirality.</text>
</comment>
<evidence type="ECO:0000256" key="2">
    <source>
        <dbReference type="ARBA" id="ARBA00022801"/>
    </source>
</evidence>
<gene>
    <name evidence="3" type="primary">dtd</name>
    <name evidence="4" type="ORF">ACG33_15395</name>
</gene>
<dbReference type="SUPFAM" id="SSF69500">
    <property type="entry name" value="DTD-like"/>
    <property type="match status" value="1"/>
</dbReference>
<dbReference type="Proteomes" id="UP000070250">
    <property type="component" value="Chromosome"/>
</dbReference>
<dbReference type="GO" id="GO:0051500">
    <property type="term" value="F:D-tyrosyl-tRNA(Tyr) deacylase activity"/>
    <property type="evidence" value="ECO:0007669"/>
    <property type="project" value="TreeGrafter"/>
</dbReference>
<dbReference type="PATRIC" id="fig|465721.4.peg.3290"/>
<dbReference type="GO" id="GO:0005737">
    <property type="term" value="C:cytoplasm"/>
    <property type="evidence" value="ECO:0007669"/>
    <property type="project" value="UniProtKB-SubCell"/>
</dbReference>
<dbReference type="EC" id="3.1.1.96" evidence="3"/>
<comment type="subunit">
    <text evidence="3">Homodimer.</text>
</comment>
<dbReference type="InterPro" id="IPR003732">
    <property type="entry name" value="Daa-tRNA_deacyls_DTD"/>
</dbReference>
<dbReference type="HAMAP" id="MF_00518">
    <property type="entry name" value="Deacylase_Dtd"/>
    <property type="match status" value="1"/>
</dbReference>
<dbReference type="GO" id="GO:0043908">
    <property type="term" value="F:Ser(Gly)-tRNA(Ala) hydrolase activity"/>
    <property type="evidence" value="ECO:0007669"/>
    <property type="project" value="UniProtKB-UniRule"/>
</dbReference>
<keyword evidence="3" id="KW-0963">Cytoplasm</keyword>
<comment type="catalytic activity">
    <reaction evidence="3">
        <text>glycyl-tRNA(Ala) + H2O = tRNA(Ala) + glycine + H(+)</text>
        <dbReference type="Rhea" id="RHEA:53744"/>
        <dbReference type="Rhea" id="RHEA-COMP:9657"/>
        <dbReference type="Rhea" id="RHEA-COMP:13640"/>
        <dbReference type="ChEBI" id="CHEBI:15377"/>
        <dbReference type="ChEBI" id="CHEBI:15378"/>
        <dbReference type="ChEBI" id="CHEBI:57305"/>
        <dbReference type="ChEBI" id="CHEBI:78442"/>
        <dbReference type="ChEBI" id="CHEBI:78522"/>
    </reaction>
</comment>
<accession>A0A127FDL1</accession>
<dbReference type="KEGG" id="sdf:ACG33_15395"/>
<keyword evidence="3" id="KW-0820">tRNA-binding</keyword>
<dbReference type="AlphaFoldDB" id="A0A127FDL1"/>
<dbReference type="RefSeq" id="WP_066922539.1">
    <property type="nucleotide sequence ID" value="NZ_CP011971.1"/>
</dbReference>
<evidence type="ECO:0000313" key="5">
    <source>
        <dbReference type="Proteomes" id="UP000070250"/>
    </source>
</evidence>
<dbReference type="GO" id="GO:0000049">
    <property type="term" value="F:tRNA binding"/>
    <property type="evidence" value="ECO:0007669"/>
    <property type="project" value="UniProtKB-UniRule"/>
</dbReference>
<comment type="similarity">
    <text evidence="1 3">Belongs to the DTD family.</text>
</comment>
<feature type="short sequence motif" description="Gly-cisPro motif, important for rejection of L-amino acids" evidence="3">
    <location>
        <begin position="137"/>
        <end position="138"/>
    </location>
</feature>
<reference evidence="4 5" key="1">
    <citation type="submission" date="2015-06" db="EMBL/GenBank/DDBJ databases">
        <title>A Comprehensive Approach to Explore the Metabolic and Phylogenetic Diversity of Bacterial Steroid Degradation in the Environment: Testosterone as an Example.</title>
        <authorList>
            <person name="Yang F.-C."/>
            <person name="Chen Y.-L."/>
            <person name="Yu C.-P."/>
            <person name="Tang S.-L."/>
            <person name="Wang P.-H."/>
            <person name="Ismail W."/>
            <person name="Wang C.-H."/>
            <person name="Yang C.-Y."/>
            <person name="Chiang Y.-R."/>
        </authorList>
    </citation>
    <scope>NUCLEOTIDE SEQUENCE [LARGE SCALE GENOMIC DNA]</scope>
    <source>
        <strain evidence="4 5">DSM 18526</strain>
    </source>
</reference>
<dbReference type="EMBL" id="CP011971">
    <property type="protein sequence ID" value="AMN48457.1"/>
    <property type="molecule type" value="Genomic_DNA"/>
</dbReference>
<comment type="subcellular location">
    <subcellularLocation>
        <location evidence="3">Cytoplasm</location>
    </subcellularLocation>
</comment>
<dbReference type="CDD" id="cd00563">
    <property type="entry name" value="Dtyr_deacylase"/>
    <property type="match status" value="1"/>
</dbReference>
<comment type="catalytic activity">
    <reaction evidence="3">
        <text>a D-aminoacyl-tRNA + H2O = a tRNA + a D-alpha-amino acid + H(+)</text>
        <dbReference type="Rhea" id="RHEA:13953"/>
        <dbReference type="Rhea" id="RHEA-COMP:10123"/>
        <dbReference type="Rhea" id="RHEA-COMP:10124"/>
        <dbReference type="ChEBI" id="CHEBI:15377"/>
        <dbReference type="ChEBI" id="CHEBI:15378"/>
        <dbReference type="ChEBI" id="CHEBI:59871"/>
        <dbReference type="ChEBI" id="CHEBI:78442"/>
        <dbReference type="ChEBI" id="CHEBI:79333"/>
        <dbReference type="EC" id="3.1.1.96"/>
    </reaction>
</comment>
<dbReference type="EC" id="3.1.1.-" evidence="3"/>
<name>A0A127FDL1_STEDE</name>
<evidence type="ECO:0000256" key="1">
    <source>
        <dbReference type="ARBA" id="ARBA00009673"/>
    </source>
</evidence>
<proteinExistence type="inferred from homology"/>
<keyword evidence="2 3" id="KW-0378">Hydrolase</keyword>
<dbReference type="OrthoDB" id="9801395at2"/>
<keyword evidence="5" id="KW-1185">Reference proteome</keyword>